<sequence>MLKSSSAETTTGAAVGPKTGAQLGSCLPSGSPHPTAPDWPFIFFAPLLFVVVEGPEKGARFDTDLLPSESPLPSQTAPNWPTHVAFHCSTSTLNLRISSSRLPVLPFRETARTGLVLEMCFSSSSLAPW</sequence>
<dbReference type="EMBL" id="HBUE01183420">
    <property type="protein sequence ID" value="CAG6521614.1"/>
    <property type="molecule type" value="Transcribed_RNA"/>
</dbReference>
<dbReference type="EMBL" id="HBUE01289094">
    <property type="protein sequence ID" value="CAG6573218.1"/>
    <property type="molecule type" value="Transcribed_RNA"/>
</dbReference>
<dbReference type="EMBL" id="HBUE01289086">
    <property type="protein sequence ID" value="CAG6573212.1"/>
    <property type="molecule type" value="Transcribed_RNA"/>
</dbReference>
<name>A0A8D8E7P4_CULPI</name>
<protein>
    <submittedName>
        <fullName evidence="1">(northern house mosquito) hypothetical protein</fullName>
    </submittedName>
</protein>
<proteinExistence type="predicted"/>
<organism evidence="1">
    <name type="scientific">Culex pipiens</name>
    <name type="common">House mosquito</name>
    <dbReference type="NCBI Taxonomy" id="7175"/>
    <lineage>
        <taxon>Eukaryota</taxon>
        <taxon>Metazoa</taxon>
        <taxon>Ecdysozoa</taxon>
        <taxon>Arthropoda</taxon>
        <taxon>Hexapoda</taxon>
        <taxon>Insecta</taxon>
        <taxon>Pterygota</taxon>
        <taxon>Neoptera</taxon>
        <taxon>Endopterygota</taxon>
        <taxon>Diptera</taxon>
        <taxon>Nematocera</taxon>
        <taxon>Culicoidea</taxon>
        <taxon>Culicidae</taxon>
        <taxon>Culicinae</taxon>
        <taxon>Culicini</taxon>
        <taxon>Culex</taxon>
        <taxon>Culex</taxon>
    </lineage>
</organism>
<evidence type="ECO:0000313" key="1">
    <source>
        <dbReference type="EMBL" id="CAG6521620.1"/>
    </source>
</evidence>
<dbReference type="AlphaFoldDB" id="A0A8D8E7P4"/>
<dbReference type="EMBL" id="HBUE01183428">
    <property type="protein sequence ID" value="CAG6521620.1"/>
    <property type="molecule type" value="Transcribed_RNA"/>
</dbReference>
<reference evidence="1" key="1">
    <citation type="submission" date="2021-05" db="EMBL/GenBank/DDBJ databases">
        <authorList>
            <person name="Alioto T."/>
            <person name="Alioto T."/>
            <person name="Gomez Garrido J."/>
        </authorList>
    </citation>
    <scope>NUCLEOTIDE SEQUENCE</scope>
</reference>
<accession>A0A8D8E7P4</accession>